<feature type="coiled-coil region" evidence="1">
    <location>
        <begin position="206"/>
        <end position="240"/>
    </location>
</feature>
<accession>A0AAD7NBL7</accession>
<feature type="region of interest" description="Disordered" evidence="2">
    <location>
        <begin position="618"/>
        <end position="668"/>
    </location>
</feature>
<dbReference type="InterPro" id="IPR001810">
    <property type="entry name" value="F-box_dom"/>
</dbReference>
<dbReference type="AlphaFoldDB" id="A0AAD7NBL7"/>
<comment type="caution">
    <text evidence="4">The sequence shown here is derived from an EMBL/GenBank/DDBJ whole genome shotgun (WGS) entry which is preliminary data.</text>
</comment>
<evidence type="ECO:0000313" key="4">
    <source>
        <dbReference type="EMBL" id="KAJ7754968.1"/>
    </source>
</evidence>
<dbReference type="SUPFAM" id="SSF81383">
    <property type="entry name" value="F-box domain"/>
    <property type="match status" value="1"/>
</dbReference>
<dbReference type="EMBL" id="JARJLG010000065">
    <property type="protein sequence ID" value="KAJ7754968.1"/>
    <property type="molecule type" value="Genomic_DNA"/>
</dbReference>
<dbReference type="InterPro" id="IPR036047">
    <property type="entry name" value="F-box-like_dom_sf"/>
</dbReference>
<evidence type="ECO:0000256" key="1">
    <source>
        <dbReference type="SAM" id="Coils"/>
    </source>
</evidence>
<feature type="region of interest" description="Disordered" evidence="2">
    <location>
        <begin position="1"/>
        <end position="39"/>
    </location>
</feature>
<organism evidence="4 5">
    <name type="scientific">Mycena maculata</name>
    <dbReference type="NCBI Taxonomy" id="230809"/>
    <lineage>
        <taxon>Eukaryota</taxon>
        <taxon>Fungi</taxon>
        <taxon>Dikarya</taxon>
        <taxon>Basidiomycota</taxon>
        <taxon>Agaricomycotina</taxon>
        <taxon>Agaricomycetes</taxon>
        <taxon>Agaricomycetidae</taxon>
        <taxon>Agaricales</taxon>
        <taxon>Marasmiineae</taxon>
        <taxon>Mycenaceae</taxon>
        <taxon>Mycena</taxon>
    </lineage>
</organism>
<evidence type="ECO:0000256" key="2">
    <source>
        <dbReference type="SAM" id="MobiDB-lite"/>
    </source>
</evidence>
<keyword evidence="5" id="KW-1185">Reference proteome</keyword>
<dbReference type="Proteomes" id="UP001215280">
    <property type="component" value="Unassembled WGS sequence"/>
</dbReference>
<feature type="compositionally biased region" description="Acidic residues" evidence="2">
    <location>
        <begin position="620"/>
        <end position="641"/>
    </location>
</feature>
<feature type="region of interest" description="Disordered" evidence="2">
    <location>
        <begin position="535"/>
        <end position="561"/>
    </location>
</feature>
<sequence>MDYEQPVAGPSKRRAPSRTAAQKRKPDANPSGASDTKRPRIVKKKGCLQGLLDISLDVLFEVFGNLQPLDVLRLSRTSKEFRNLLMHKSAVTIWRSSLRNVPGLPSCPTGMTEPQWVSLVFDATCQVCQKTARKVDWGLFIRICGKCAKVHLSTFNASLTATGAMMYYQLIPTRPDHTKHHKTVYFAKELGRVRAVCNGMKNPDEQKKYVKERKELVKTLKELTKECEAWSETLAENRSTELADLRQERYNGIVAKLTEIGWGAEIDGILPADSLKTHKLVKQPTALTERTWNTIKPEMVRYMEEMKVKRLAREHAAIVVKRKVIATKVLRTFKRSQLPWTEVMPGGADFCEFPEIKDVLLAAAEVDVNEQTFEAMIPDFPRMMAAWREGLVQELVKVCKRSGVVREDEADNDIKARLPLATSVYKCTGCNDDDDGYVGFGSTFEAHCRPLFWPRVLAHRCLTQTPDFYVTMMLFMNATRDVAWRASQLAVDLVAAEIVEKVVTVCGLDPNTATVEDMDAVDARLACHTCSTRLPAPPAASSSVGPSADGDAKAEGAGETTPAEVCAYSWRNAVRHDGEVHDRIPTAWYLLGEEETTAVRVMEKAAIKARTAMDARGVVDSDDEYMPDAPGADESESETAETDTMQDVKATSGDTTQASDPKGKGVENIAIEDDTPVGILPSSLPEPAWSCAHCLESPQEKAPTALDAMRLHLVARHSVPAPGVLNEDYYRAPAAPEVYGSIPFPAPSLVILALPPTPPMVARRPKHRSMHDFMHDLLYRGQESDEDGWDDPWDDLW</sequence>
<dbReference type="CDD" id="cd09917">
    <property type="entry name" value="F-box_SF"/>
    <property type="match status" value="1"/>
</dbReference>
<gene>
    <name evidence="4" type="ORF">DFH07DRAFT_822306</name>
</gene>
<dbReference type="Pfam" id="PF00646">
    <property type="entry name" value="F-box"/>
    <property type="match status" value="1"/>
</dbReference>
<proteinExistence type="predicted"/>
<name>A0AAD7NBL7_9AGAR</name>
<feature type="compositionally biased region" description="Low complexity" evidence="2">
    <location>
        <begin position="539"/>
        <end position="549"/>
    </location>
</feature>
<keyword evidence="1" id="KW-0175">Coiled coil</keyword>
<protein>
    <recommendedName>
        <fullName evidence="3">F-box domain-containing protein</fullName>
    </recommendedName>
</protein>
<reference evidence="4" key="1">
    <citation type="submission" date="2023-03" db="EMBL/GenBank/DDBJ databases">
        <title>Massive genome expansion in bonnet fungi (Mycena s.s.) driven by repeated elements and novel gene families across ecological guilds.</title>
        <authorList>
            <consortium name="Lawrence Berkeley National Laboratory"/>
            <person name="Harder C.B."/>
            <person name="Miyauchi S."/>
            <person name="Viragh M."/>
            <person name="Kuo A."/>
            <person name="Thoen E."/>
            <person name="Andreopoulos B."/>
            <person name="Lu D."/>
            <person name="Skrede I."/>
            <person name="Drula E."/>
            <person name="Henrissat B."/>
            <person name="Morin E."/>
            <person name="Kohler A."/>
            <person name="Barry K."/>
            <person name="LaButti K."/>
            <person name="Morin E."/>
            <person name="Salamov A."/>
            <person name="Lipzen A."/>
            <person name="Mereny Z."/>
            <person name="Hegedus B."/>
            <person name="Baldrian P."/>
            <person name="Stursova M."/>
            <person name="Weitz H."/>
            <person name="Taylor A."/>
            <person name="Grigoriev I.V."/>
            <person name="Nagy L.G."/>
            <person name="Martin F."/>
            <person name="Kauserud H."/>
        </authorList>
    </citation>
    <scope>NUCLEOTIDE SEQUENCE</scope>
    <source>
        <strain evidence="4">CBHHK188m</strain>
    </source>
</reference>
<feature type="domain" description="F-box" evidence="3">
    <location>
        <begin position="48"/>
        <end position="97"/>
    </location>
</feature>
<evidence type="ECO:0000259" key="3">
    <source>
        <dbReference type="PROSITE" id="PS50181"/>
    </source>
</evidence>
<evidence type="ECO:0000313" key="5">
    <source>
        <dbReference type="Proteomes" id="UP001215280"/>
    </source>
</evidence>
<dbReference type="PROSITE" id="PS50181">
    <property type="entry name" value="FBOX"/>
    <property type="match status" value="1"/>
</dbReference>